<keyword evidence="5 9" id="KW-1133">Transmembrane helix</keyword>
<evidence type="ECO:0000313" key="13">
    <source>
        <dbReference type="Proteomes" id="UP000186400"/>
    </source>
</evidence>
<keyword evidence="13" id="KW-1185">Reference proteome</keyword>
<gene>
    <name evidence="12" type="ORF">SAMN05920897_11299</name>
</gene>
<evidence type="ECO:0000256" key="9">
    <source>
        <dbReference type="SAM" id="Phobius"/>
    </source>
</evidence>
<comment type="subcellular location">
    <subcellularLocation>
        <location evidence="1">Cell membrane</location>
        <topology evidence="1">Multi-pass membrane protein</topology>
    </subcellularLocation>
</comment>
<dbReference type="InterPro" id="IPR033479">
    <property type="entry name" value="dCache_1"/>
</dbReference>
<dbReference type="PROSITE" id="PS50885">
    <property type="entry name" value="HAMP"/>
    <property type="match status" value="1"/>
</dbReference>
<dbReference type="GO" id="GO:0007165">
    <property type="term" value="P:signal transduction"/>
    <property type="evidence" value="ECO:0007669"/>
    <property type="project" value="UniProtKB-KW"/>
</dbReference>
<dbReference type="CDD" id="cd12914">
    <property type="entry name" value="PDC1_DGC_like"/>
    <property type="match status" value="1"/>
</dbReference>
<dbReference type="GO" id="GO:0004888">
    <property type="term" value="F:transmembrane signaling receptor activity"/>
    <property type="evidence" value="ECO:0007669"/>
    <property type="project" value="InterPro"/>
</dbReference>
<dbReference type="GO" id="GO:0006935">
    <property type="term" value="P:chemotaxis"/>
    <property type="evidence" value="ECO:0007669"/>
    <property type="project" value="UniProtKB-KW"/>
</dbReference>
<dbReference type="Pfam" id="PF00672">
    <property type="entry name" value="HAMP"/>
    <property type="match status" value="1"/>
</dbReference>
<dbReference type="GO" id="GO:0005886">
    <property type="term" value="C:plasma membrane"/>
    <property type="evidence" value="ECO:0007669"/>
    <property type="project" value="UniProtKB-SubCell"/>
</dbReference>
<dbReference type="InterPro" id="IPR003660">
    <property type="entry name" value="HAMP_dom"/>
</dbReference>
<dbReference type="Pfam" id="PF02743">
    <property type="entry name" value="dCache_1"/>
    <property type="match status" value="1"/>
</dbReference>
<evidence type="ECO:0000256" key="7">
    <source>
        <dbReference type="ARBA" id="ARBA00029447"/>
    </source>
</evidence>
<feature type="transmembrane region" description="Helical" evidence="9">
    <location>
        <begin position="12"/>
        <end position="31"/>
    </location>
</feature>
<dbReference type="InterPro" id="IPR004089">
    <property type="entry name" value="MCPsignal_dom"/>
</dbReference>
<evidence type="ECO:0000256" key="1">
    <source>
        <dbReference type="ARBA" id="ARBA00004651"/>
    </source>
</evidence>
<dbReference type="Pfam" id="PF00015">
    <property type="entry name" value="MCPsignal"/>
    <property type="match status" value="1"/>
</dbReference>
<evidence type="ECO:0000313" key="12">
    <source>
        <dbReference type="EMBL" id="SIQ66153.1"/>
    </source>
</evidence>
<dbReference type="CDD" id="cd12912">
    <property type="entry name" value="PDC2_MCP_like"/>
    <property type="match status" value="1"/>
</dbReference>
<dbReference type="InterPro" id="IPR051310">
    <property type="entry name" value="MCP_chemotaxis"/>
</dbReference>
<dbReference type="Gene3D" id="3.30.450.20">
    <property type="entry name" value="PAS domain"/>
    <property type="match status" value="1"/>
</dbReference>
<evidence type="ECO:0000256" key="5">
    <source>
        <dbReference type="ARBA" id="ARBA00022989"/>
    </source>
</evidence>
<dbReference type="OrthoDB" id="369343at2"/>
<dbReference type="PROSITE" id="PS50111">
    <property type="entry name" value="CHEMOTAXIS_TRANSDUC_2"/>
    <property type="match status" value="1"/>
</dbReference>
<keyword evidence="8" id="KW-0807">Transducer</keyword>
<dbReference type="Gene3D" id="1.10.287.950">
    <property type="entry name" value="Methyl-accepting chemotaxis protein"/>
    <property type="match status" value="1"/>
</dbReference>
<dbReference type="SMART" id="SM00304">
    <property type="entry name" value="HAMP"/>
    <property type="match status" value="1"/>
</dbReference>
<dbReference type="RefSeq" id="WP_076489186.1">
    <property type="nucleotide sequence ID" value="NZ_FTMS01000012.1"/>
</dbReference>
<evidence type="ECO:0000259" key="10">
    <source>
        <dbReference type="PROSITE" id="PS50111"/>
    </source>
</evidence>
<dbReference type="EMBL" id="FTMS01000012">
    <property type="protein sequence ID" value="SIQ66153.1"/>
    <property type="molecule type" value="Genomic_DNA"/>
</dbReference>
<sequence>MSVKMSIKFKVAASIGGILVFAFALLIGLAMNQAQRILEEEVARGLRTAVTEAEKLTRERMGNSILALESLAARRIIDDDTPWEEKISAIQEDLDRHGYERLALADSSGDAVSFNRERTSVNVAPREFFQIAQGGRSNISDVLISRATGDAGIVVAVPVFREGAVSGVLYGVIGQSSLNDIVSDFRYGETGQAFVVNDSAVLTAHIDIDQVIAQRNLLEDARETPGDESFARFLEEGVLSGEVGVGRYQQGGRALAAAYAPIENSNWHMVVTVERAEALRSIIRLRRILIILGMIFFAGAVLPVYFALRTALRPLDTAGAAIREIAQGEADLTRKIDLARNDEIGRLVQDFNTFVGKLRTIMVQLKGAQQTLASVGQNVAATAQESAGATAEILANIDSVRRQTEKQLAGVDNSVSAVEEMAKNIESLDRMIATQAAGVTQASASIEEMVGNISSVSTSVEKMSQRFLSLVKTLEAGQEKQSAVEEKAGLISSQSELLLSANEMISNIAAQTNLLAMNAAIEAAHAGDAGRGFSVVAGEIRKLAETSAKQSQTIGMELGKIRGLIAEVLEASQESGASFHDIVGGIRDTEVLVREIDQAMKEQEQGSKQILEALRDINDVTSEVQSGASEMTEGNALVLGSSQELATMSREISLAMDEMSAGAAEINRASEEVARLSAQNKEAIDQMEDTIGRFTV</sequence>
<dbReference type="SMART" id="SM00283">
    <property type="entry name" value="MA"/>
    <property type="match status" value="1"/>
</dbReference>
<dbReference type="Proteomes" id="UP000186400">
    <property type="component" value="Unassembled WGS sequence"/>
</dbReference>
<evidence type="ECO:0000256" key="6">
    <source>
        <dbReference type="ARBA" id="ARBA00023136"/>
    </source>
</evidence>
<reference evidence="12 13" key="1">
    <citation type="submission" date="2017-01" db="EMBL/GenBank/DDBJ databases">
        <authorList>
            <person name="Mah S.A."/>
            <person name="Swanson W.J."/>
            <person name="Moy G.W."/>
            <person name="Vacquier V.D."/>
        </authorList>
    </citation>
    <scope>NUCLEOTIDE SEQUENCE [LARGE SCALE GENOMIC DNA]</scope>
    <source>
        <strain evidence="12 13">ASpG1</strain>
    </source>
</reference>
<dbReference type="PANTHER" id="PTHR43531">
    <property type="entry name" value="PROTEIN ICFG"/>
    <property type="match status" value="1"/>
</dbReference>
<evidence type="ECO:0000256" key="2">
    <source>
        <dbReference type="ARBA" id="ARBA00022475"/>
    </source>
</evidence>
<keyword evidence="2" id="KW-1003">Cell membrane</keyword>
<dbReference type="STRING" id="159291.SAMN05920897_11299"/>
<name>A0A1N6UKL4_9SPIO</name>
<dbReference type="PRINTS" id="PR00260">
    <property type="entry name" value="CHEMTRNSDUCR"/>
</dbReference>
<keyword evidence="3" id="KW-0145">Chemotaxis</keyword>
<evidence type="ECO:0000256" key="3">
    <source>
        <dbReference type="ARBA" id="ARBA00022500"/>
    </source>
</evidence>
<feature type="domain" description="Methyl-accepting transducer" evidence="10">
    <location>
        <begin position="410"/>
        <end position="632"/>
    </location>
</feature>
<accession>A0A1N6UKL4</accession>
<protein>
    <submittedName>
        <fullName evidence="12">Methyl-accepting chemotaxis sensory transducer with Cache sensor</fullName>
    </submittedName>
</protein>
<proteinExistence type="inferred from homology"/>
<evidence type="ECO:0000256" key="4">
    <source>
        <dbReference type="ARBA" id="ARBA00022692"/>
    </source>
</evidence>
<dbReference type="PANTHER" id="PTHR43531:SF11">
    <property type="entry name" value="METHYL-ACCEPTING CHEMOTAXIS PROTEIN 3"/>
    <property type="match status" value="1"/>
</dbReference>
<evidence type="ECO:0000259" key="11">
    <source>
        <dbReference type="PROSITE" id="PS50885"/>
    </source>
</evidence>
<evidence type="ECO:0000256" key="8">
    <source>
        <dbReference type="PROSITE-ProRule" id="PRU00284"/>
    </source>
</evidence>
<keyword evidence="4 9" id="KW-0812">Transmembrane</keyword>
<organism evidence="12 13">
    <name type="scientific">Alkalispirochaeta americana</name>
    <dbReference type="NCBI Taxonomy" id="159291"/>
    <lineage>
        <taxon>Bacteria</taxon>
        <taxon>Pseudomonadati</taxon>
        <taxon>Spirochaetota</taxon>
        <taxon>Spirochaetia</taxon>
        <taxon>Spirochaetales</taxon>
        <taxon>Spirochaetaceae</taxon>
        <taxon>Alkalispirochaeta</taxon>
    </lineage>
</organism>
<dbReference type="Gene3D" id="6.10.340.10">
    <property type="match status" value="1"/>
</dbReference>
<dbReference type="InterPro" id="IPR004090">
    <property type="entry name" value="Chemotax_Me-accpt_rcpt"/>
</dbReference>
<keyword evidence="6 9" id="KW-0472">Membrane</keyword>
<dbReference type="AlphaFoldDB" id="A0A1N6UKL4"/>
<feature type="transmembrane region" description="Helical" evidence="9">
    <location>
        <begin position="288"/>
        <end position="308"/>
    </location>
</feature>
<dbReference type="CDD" id="cd06225">
    <property type="entry name" value="HAMP"/>
    <property type="match status" value="1"/>
</dbReference>
<feature type="domain" description="HAMP" evidence="11">
    <location>
        <begin position="309"/>
        <end position="363"/>
    </location>
</feature>
<dbReference type="SUPFAM" id="SSF58104">
    <property type="entry name" value="Methyl-accepting chemotaxis protein (MCP) signaling domain"/>
    <property type="match status" value="2"/>
</dbReference>
<comment type="similarity">
    <text evidence="7">Belongs to the methyl-accepting chemotaxis (MCP) protein family.</text>
</comment>